<evidence type="ECO:0000256" key="1">
    <source>
        <dbReference type="SAM" id="MobiDB-lite"/>
    </source>
</evidence>
<evidence type="ECO:0000313" key="2">
    <source>
        <dbReference type="EMBL" id="CAF2040111.1"/>
    </source>
</evidence>
<dbReference type="EMBL" id="CAJNRE010004936">
    <property type="protein sequence ID" value="CAF2040111.1"/>
    <property type="molecule type" value="Genomic_DNA"/>
</dbReference>
<sequence>MSGRKVKPKATAAESRKATSNAMRSRHRMSQNYLVIWVNGNLNSNNEDYQNTLESNCSPAIDPNKTLTSTTRFVMFDVYSALPQEKEILFIMHAMFRVSNIKQTIKNNHLWEVQLTITGDSDPQPAGLTNRIKKGSMWLFWMTSFG</sequence>
<gene>
    <name evidence="2" type="ORF">MBJ925_LOCUS11245</name>
</gene>
<protein>
    <submittedName>
        <fullName evidence="2">Uncharacterized protein</fullName>
    </submittedName>
</protein>
<proteinExistence type="predicted"/>
<evidence type="ECO:0000313" key="3">
    <source>
        <dbReference type="Proteomes" id="UP000663824"/>
    </source>
</evidence>
<dbReference type="Proteomes" id="UP000663824">
    <property type="component" value="Unassembled WGS sequence"/>
</dbReference>
<feature type="region of interest" description="Disordered" evidence="1">
    <location>
        <begin position="1"/>
        <end position="24"/>
    </location>
</feature>
<reference evidence="2" key="1">
    <citation type="submission" date="2021-02" db="EMBL/GenBank/DDBJ databases">
        <authorList>
            <person name="Nowell W R."/>
        </authorList>
    </citation>
    <scope>NUCLEOTIDE SEQUENCE</scope>
</reference>
<accession>A0A816NTY5</accession>
<dbReference type="AlphaFoldDB" id="A0A816NTY5"/>
<name>A0A816NTY5_9BILA</name>
<comment type="caution">
    <text evidence="2">The sequence shown here is derived from an EMBL/GenBank/DDBJ whole genome shotgun (WGS) entry which is preliminary data.</text>
</comment>
<organism evidence="2 3">
    <name type="scientific">Rotaria magnacalcarata</name>
    <dbReference type="NCBI Taxonomy" id="392030"/>
    <lineage>
        <taxon>Eukaryota</taxon>
        <taxon>Metazoa</taxon>
        <taxon>Spiralia</taxon>
        <taxon>Gnathifera</taxon>
        <taxon>Rotifera</taxon>
        <taxon>Eurotatoria</taxon>
        <taxon>Bdelloidea</taxon>
        <taxon>Philodinida</taxon>
        <taxon>Philodinidae</taxon>
        <taxon>Rotaria</taxon>
    </lineage>
</organism>